<evidence type="ECO:0000313" key="4">
    <source>
        <dbReference type="Proteomes" id="UP000675881"/>
    </source>
</evidence>
<dbReference type="Pfam" id="PF16033">
    <property type="entry name" value="DUF4789"/>
    <property type="match status" value="1"/>
</dbReference>
<protein>
    <submittedName>
        <fullName evidence="3">(salmon louse) hypothetical protein</fullName>
    </submittedName>
</protein>
<dbReference type="OrthoDB" id="6616205at2759"/>
<name>A0A7R8HAT3_LEPSM</name>
<evidence type="ECO:0000256" key="1">
    <source>
        <dbReference type="SAM" id="MobiDB-lite"/>
    </source>
</evidence>
<dbReference type="InterPro" id="IPR031993">
    <property type="entry name" value="DUF4789"/>
</dbReference>
<organism evidence="3 4">
    <name type="scientific">Lepeophtheirus salmonis</name>
    <name type="common">Salmon louse</name>
    <name type="synonym">Caligus salmonis</name>
    <dbReference type="NCBI Taxonomy" id="72036"/>
    <lineage>
        <taxon>Eukaryota</taxon>
        <taxon>Metazoa</taxon>
        <taxon>Ecdysozoa</taxon>
        <taxon>Arthropoda</taxon>
        <taxon>Crustacea</taxon>
        <taxon>Multicrustacea</taxon>
        <taxon>Hexanauplia</taxon>
        <taxon>Copepoda</taxon>
        <taxon>Siphonostomatoida</taxon>
        <taxon>Caligidae</taxon>
        <taxon>Lepeophtheirus</taxon>
    </lineage>
</organism>
<feature type="domain" description="DUF4789" evidence="2">
    <location>
        <begin position="162"/>
        <end position="224"/>
    </location>
</feature>
<evidence type="ECO:0000259" key="2">
    <source>
        <dbReference type="Pfam" id="PF16033"/>
    </source>
</evidence>
<dbReference type="AlphaFoldDB" id="A0A7R8HAT3"/>
<keyword evidence="4" id="KW-1185">Reference proteome</keyword>
<gene>
    <name evidence="3" type="ORF">LSAA_11900</name>
</gene>
<sequence length="316" mass="35541">MSSPFRVEDGFSESLESNPTNKPRNNNESGHNSVRMMMSSETNTDKELVSFEGDEKDSKGLDELLEGANALNYMFFKEIGNEKILKEIFLTCAEKNNTIPFLTMVVVVKEEKSKNDDSFPWSTCKKNLCHEYEDRIPFNDDCLEKSASPLFCNKGMKVELNIHGKGVCVCREGFITIIESNKFPHCYQELLQGPCEEGEQLIRNEITQKPECLQTECQFANQTKWSTGECLETVFCGDDGIVVFQGGKLDCTVAVRQLISVPSICGDGESKDASGNCKEIHDNFGRNSRSPSGKINFNKNTLKRLMCSKHPNKFNC</sequence>
<accession>A0A7R8HAT3</accession>
<dbReference type="Proteomes" id="UP000675881">
    <property type="component" value="Chromosome 6"/>
</dbReference>
<reference evidence="3" key="1">
    <citation type="submission" date="2021-02" db="EMBL/GenBank/DDBJ databases">
        <authorList>
            <person name="Bekaert M."/>
        </authorList>
    </citation>
    <scope>NUCLEOTIDE SEQUENCE</scope>
    <source>
        <strain evidence="3">IoA-00</strain>
    </source>
</reference>
<dbReference type="EMBL" id="HG994585">
    <property type="protein sequence ID" value="CAF2975768.1"/>
    <property type="molecule type" value="Genomic_DNA"/>
</dbReference>
<evidence type="ECO:0000313" key="3">
    <source>
        <dbReference type="EMBL" id="CAF2975768.1"/>
    </source>
</evidence>
<feature type="compositionally biased region" description="Polar residues" evidence="1">
    <location>
        <begin position="14"/>
        <end position="32"/>
    </location>
</feature>
<proteinExistence type="predicted"/>
<feature type="region of interest" description="Disordered" evidence="1">
    <location>
        <begin position="1"/>
        <end position="33"/>
    </location>
</feature>